<name>A0A2A7B2B5_9FIRM</name>
<proteinExistence type="predicted"/>
<organism evidence="2 3">
    <name type="scientific">Faecalibacterium prausnitzii</name>
    <dbReference type="NCBI Taxonomy" id="853"/>
    <lineage>
        <taxon>Bacteria</taxon>
        <taxon>Bacillati</taxon>
        <taxon>Bacillota</taxon>
        <taxon>Clostridia</taxon>
        <taxon>Eubacteriales</taxon>
        <taxon>Oscillospiraceae</taxon>
        <taxon>Faecalibacterium</taxon>
    </lineage>
</organism>
<feature type="domain" description="MobA/VirD2-like nuclease" evidence="1">
    <location>
        <begin position="34"/>
        <end position="113"/>
    </location>
</feature>
<gene>
    <name evidence="2" type="ORF">CHR60_14880</name>
</gene>
<dbReference type="RefSeq" id="WP_179859563.1">
    <property type="nucleotide sequence ID" value="NZ_NOUV01000053.1"/>
</dbReference>
<feature type="non-terminal residue" evidence="2">
    <location>
        <position position="127"/>
    </location>
</feature>
<dbReference type="Pfam" id="PF03432">
    <property type="entry name" value="Relaxase"/>
    <property type="match status" value="1"/>
</dbReference>
<dbReference type="Proteomes" id="UP000220904">
    <property type="component" value="Unassembled WGS sequence"/>
</dbReference>
<sequence length="127" mass="14146">ILDEKGRPKLRDSYLLDTLECGESSFAMACLIANRKYGKNGGREDVKTHHYIISFDPKDAVENGLTMERAQALGLQFCKDNFPGHPAIVCTHPDGHNSAGNIHVHIVIGSLRVRTVERQPFMDKPCD</sequence>
<dbReference type="EMBL" id="NOUV01000053">
    <property type="protein sequence ID" value="PDX85461.1"/>
    <property type="molecule type" value="Genomic_DNA"/>
</dbReference>
<evidence type="ECO:0000259" key="1">
    <source>
        <dbReference type="Pfam" id="PF03432"/>
    </source>
</evidence>
<protein>
    <submittedName>
        <fullName evidence="2">Protein rlx</fullName>
    </submittedName>
</protein>
<dbReference type="InterPro" id="IPR005094">
    <property type="entry name" value="Endonuclease_MobA/VirD2"/>
</dbReference>
<accession>A0A2A7B2B5</accession>
<comment type="caution">
    <text evidence="2">The sequence shown here is derived from an EMBL/GenBank/DDBJ whole genome shotgun (WGS) entry which is preliminary data.</text>
</comment>
<evidence type="ECO:0000313" key="3">
    <source>
        <dbReference type="Proteomes" id="UP000220904"/>
    </source>
</evidence>
<feature type="non-terminal residue" evidence="2">
    <location>
        <position position="1"/>
    </location>
</feature>
<reference evidence="2 3" key="1">
    <citation type="journal article" date="2017" name="Front. Microbiol.">
        <title>New Insights into the Diversity of the Genus Faecalibacterium.</title>
        <authorList>
            <person name="Benevides L."/>
            <person name="Burman S."/>
            <person name="Martin R."/>
            <person name="Robert V."/>
            <person name="Thomas M."/>
            <person name="Miquel S."/>
            <person name="Chain F."/>
            <person name="Sokol H."/>
            <person name="Bermudez-Humaran L.G."/>
            <person name="Morrison M."/>
            <person name="Langella P."/>
            <person name="Azevedo V.A."/>
            <person name="Chatel J.M."/>
            <person name="Soares S."/>
        </authorList>
    </citation>
    <scope>NUCLEOTIDE SEQUENCE [LARGE SCALE GENOMIC DNA]</scope>
    <source>
        <strain evidence="2 3">AHMP21</strain>
    </source>
</reference>
<evidence type="ECO:0000313" key="2">
    <source>
        <dbReference type="EMBL" id="PDX85461.1"/>
    </source>
</evidence>
<dbReference type="AlphaFoldDB" id="A0A2A7B2B5"/>